<reference evidence="23" key="2">
    <citation type="submission" date="2025-09" db="UniProtKB">
        <authorList>
            <consortium name="Ensembl"/>
        </authorList>
    </citation>
    <scope>IDENTIFICATION</scope>
</reference>
<dbReference type="GO" id="GO:0046872">
    <property type="term" value="F:metal ion binding"/>
    <property type="evidence" value="ECO:0007669"/>
    <property type="project" value="UniProtKB-KW"/>
</dbReference>
<keyword evidence="11" id="KW-0406">Ion transport</keyword>
<protein>
    <recommendedName>
        <fullName evidence="17">Transient receptor potential cation channel subfamily M member 2</fullName>
    </recommendedName>
</protein>
<dbReference type="GO" id="GO:0099604">
    <property type="term" value="F:ligand-gated calcium channel activity"/>
    <property type="evidence" value="ECO:0007669"/>
    <property type="project" value="TreeGrafter"/>
</dbReference>
<sequence>MLCALEEKVHPKDISNIQLGNLTTLFQNIEKRCSLASWIKENIKKKECCFYVEDGREGICKCGYPKIQHCDEAIKPEDYMGEQWDTHRHVREVPTDAFGDITFGGLGQKTGKYVRVSSDISSESLYQLMTEHWKLRSPNLLISVTGGAKNFYMKTHLKDKFRRGLIKVAQTTGAWILTGGTHAGVMKHVGMAVRDYTLSSGLMEGQIVVIGVAPWGVIHNRHTLIHPEGCFPAYYALDEQGQGRLSCLDINHTHFLLVDDGTHGHYGVEIELRARLEKLISQQTLGSRESGVTIPVVCVVLDGGPGTLNTIYNAMLKHTPCVVLEGSGRLADVIAQVAALPVSKVTLVLISQLMKRFFGQEYKSFTEVQVIEWTKKIQDIIRMPHLLTVFRIDEDKNYDVDVAILQALLKASRSDEHAGRQSWERQLELAVAWNRVDIAESEIFTEESQWTSCDLHPAMFSALVGDKPEFVRLLLENGVCVGKFLEQEDKLTELYAHLPACFFLRKLAKRVQGGKIHRGQEPQPGSSKISLSHVAEEVRHLLGSFTQPLYGLSRHKMTGDDVRLAVPSKGLVDLPCLGEEWTPDTVWDPGRDLFLWAVVQNNTELAEIGWEQCRDCIAAALAACKILRKLAQESGEDDSEEAKEMRELASHYEKQAIGVFSECHSWDAQRAQKLLIRVSPSWGRSTCLWLALEADAKSFIAHSGVQGLLTQIWCGELSVDNPHWKVLLCMIFFPLIYTGFLIFRRDEDIQRQAERTEQQKLAMDAVFSGSSDAKAKRHYRGSSQKPELEPLNCSSRLMSLFTSPQVKFYWNIASYFGFLWLFAVVLMIDFQAYPSWRELLLYVWLTSLVCEEFRQLYHDFDGSGFRRKAKMYISDLWNILDVLSIVLFIVGLVCRLQASGTVFYVGKVVLCIDFIIFSLRLMAIFTISRTLGPKIIIVRRMMMDLFFFMFLLSIWVVAYGVAKQGILIHNEERLNWIIRGAVYEPYLIIFGNVPTNIDNTQFDMASCSVNGSDPLKPKCPMLNDENMPAFPEWLTIIMLCVYLLFANILLLNLLIAIFNYTFQEVQDNTDTIWKFQRYELIKEYHSRPALPPPFILLSHLILFIRAVLLRYPPQRHKTFRQELEQTEEEELLSWEAYMKDNYLASTRQDESQSVEHRIQDTAEKVGVMSELLERESEMVSATMAKRLSKLEDQVSESTKALRWIIDALKSQGCKSKMQPPLMKGRSSDRDDGESSGQETDEEAAPHTFARQLQYPSSTVKRFPVPEEKVPWEVNFTPYLPPVYNEQDSSDSDTSVLDKHRNPGGRTGIRGKGALKSLGPNHILHPVLTRWRDAEHKVLEFLAVWEEAEKHWALPGCSSKPDEPLAQTLEKILGKKLHDKTKSKLEAGEEVYKGYVDDSRNTDNAWIETTIVTLHCDKHTPLMADLNRIVESSPSSHQPLQWREVSSTACVCPYQREALRQIAQCHNTHF</sequence>
<keyword evidence="3" id="KW-0813">Transport</keyword>
<keyword evidence="4" id="KW-1003">Cell membrane</keyword>
<keyword evidence="14" id="KW-0407">Ion channel</keyword>
<name>A0A8C1M448_CYPCA</name>
<evidence type="ECO:0000256" key="16">
    <source>
        <dbReference type="ARBA" id="ARBA00036634"/>
    </source>
</evidence>
<feature type="region of interest" description="Disordered" evidence="18">
    <location>
        <begin position="1214"/>
        <end position="1254"/>
    </location>
</feature>
<proteinExistence type="inferred from homology"/>
<keyword evidence="5" id="KW-0109">Calcium transport</keyword>
<feature type="domain" description="TRPM SLOG" evidence="21">
    <location>
        <begin position="112"/>
        <end position="338"/>
    </location>
</feature>
<evidence type="ECO:0000256" key="14">
    <source>
        <dbReference type="ARBA" id="ARBA00023303"/>
    </source>
</evidence>
<evidence type="ECO:0000256" key="1">
    <source>
        <dbReference type="ARBA" id="ARBA00004651"/>
    </source>
</evidence>
<dbReference type="FunFam" id="3.90.79.10:FF:000047">
    <property type="entry name" value="Transient receptor potential cation channel subfamily M member 2"/>
    <property type="match status" value="1"/>
</dbReference>
<keyword evidence="24" id="KW-1185">Reference proteome</keyword>
<dbReference type="InterPro" id="IPR057366">
    <property type="entry name" value="TRPM-like"/>
</dbReference>
<evidence type="ECO:0000256" key="4">
    <source>
        <dbReference type="ARBA" id="ARBA00022475"/>
    </source>
</evidence>
<evidence type="ECO:0000256" key="6">
    <source>
        <dbReference type="ARBA" id="ARBA00022673"/>
    </source>
</evidence>
<keyword evidence="8" id="KW-0479">Metal-binding</keyword>
<comment type="catalytic activity">
    <reaction evidence="16">
        <text>Ca(2+)(in) = Ca(2+)(out)</text>
        <dbReference type="Rhea" id="RHEA:29671"/>
        <dbReference type="ChEBI" id="CHEBI:29108"/>
    </reaction>
</comment>
<feature type="transmembrane region" description="Helical" evidence="19">
    <location>
        <begin position="1033"/>
        <end position="1058"/>
    </location>
</feature>
<dbReference type="PANTHER" id="PTHR13800:SF2">
    <property type="entry name" value="TRANSIENT RECEPTOR POTENTIAL CATION CHANNEL SUBFAMILY M MEMBER 2"/>
    <property type="match status" value="1"/>
</dbReference>
<evidence type="ECO:0000256" key="3">
    <source>
        <dbReference type="ARBA" id="ARBA00022448"/>
    </source>
</evidence>
<dbReference type="InterPro" id="IPR015797">
    <property type="entry name" value="NUDIX_hydrolase-like_dom_sf"/>
</dbReference>
<evidence type="ECO:0000256" key="19">
    <source>
        <dbReference type="SAM" id="Phobius"/>
    </source>
</evidence>
<feature type="domain" description="TRPM-like" evidence="22">
    <location>
        <begin position="442"/>
        <end position="702"/>
    </location>
</feature>
<comment type="similarity">
    <text evidence="2">Belongs to the transient receptor (TC 1.A.4) family. LTrpC subfamily. TRPM2 sub-subfamily.</text>
</comment>
<evidence type="ECO:0000256" key="17">
    <source>
        <dbReference type="ARBA" id="ARBA00070987"/>
    </source>
</evidence>
<keyword evidence="9" id="KW-0106">Calcium</keyword>
<evidence type="ECO:0000259" key="20">
    <source>
        <dbReference type="Pfam" id="PF00520"/>
    </source>
</evidence>
<keyword evidence="13" id="KW-1015">Disulfide bond</keyword>
<accession>A0A8C1M448</accession>
<evidence type="ECO:0000259" key="21">
    <source>
        <dbReference type="Pfam" id="PF18139"/>
    </source>
</evidence>
<evidence type="ECO:0000259" key="22">
    <source>
        <dbReference type="Pfam" id="PF25508"/>
    </source>
</evidence>
<dbReference type="Ensembl" id="ENSCCRT00010078670.1">
    <property type="protein sequence ID" value="ENSCCRP00010071175.1"/>
    <property type="gene ID" value="ENSCCRG00010030192.1"/>
</dbReference>
<dbReference type="InterPro" id="IPR050927">
    <property type="entry name" value="TRPM"/>
</dbReference>
<evidence type="ECO:0000256" key="11">
    <source>
        <dbReference type="ARBA" id="ARBA00023065"/>
    </source>
</evidence>
<keyword evidence="6" id="KW-0107">Calcium channel</keyword>
<dbReference type="InterPro" id="IPR005821">
    <property type="entry name" value="Ion_trans_dom"/>
</dbReference>
<feature type="transmembrane region" description="Helical" evidence="19">
    <location>
        <begin position="904"/>
        <end position="925"/>
    </location>
</feature>
<dbReference type="GO" id="GO:0005886">
    <property type="term" value="C:plasma membrane"/>
    <property type="evidence" value="ECO:0007669"/>
    <property type="project" value="UniProtKB-SubCell"/>
</dbReference>
<evidence type="ECO:0000313" key="24">
    <source>
        <dbReference type="Proteomes" id="UP000694427"/>
    </source>
</evidence>
<evidence type="ECO:0000256" key="7">
    <source>
        <dbReference type="ARBA" id="ARBA00022692"/>
    </source>
</evidence>
<dbReference type="Gene3D" id="3.90.79.10">
    <property type="entry name" value="Nucleoside Triphosphate Pyrophosphohydrolase"/>
    <property type="match status" value="1"/>
</dbReference>
<evidence type="ECO:0000256" key="8">
    <source>
        <dbReference type="ARBA" id="ARBA00022723"/>
    </source>
</evidence>
<feature type="region of interest" description="Disordered" evidence="18">
    <location>
        <begin position="1282"/>
        <end position="1314"/>
    </location>
</feature>
<comment type="catalytic activity">
    <reaction evidence="15">
        <text>Na(+)(in) = Na(+)(out)</text>
        <dbReference type="Rhea" id="RHEA:34963"/>
        <dbReference type="ChEBI" id="CHEBI:29101"/>
    </reaction>
</comment>
<organism evidence="23 24">
    <name type="scientific">Cyprinus carpio</name>
    <name type="common">Common carp</name>
    <dbReference type="NCBI Taxonomy" id="7962"/>
    <lineage>
        <taxon>Eukaryota</taxon>
        <taxon>Metazoa</taxon>
        <taxon>Chordata</taxon>
        <taxon>Craniata</taxon>
        <taxon>Vertebrata</taxon>
        <taxon>Euteleostomi</taxon>
        <taxon>Actinopterygii</taxon>
        <taxon>Neopterygii</taxon>
        <taxon>Teleostei</taxon>
        <taxon>Ostariophysi</taxon>
        <taxon>Cypriniformes</taxon>
        <taxon>Cyprinidae</taxon>
        <taxon>Cyprininae</taxon>
        <taxon>Cyprinus</taxon>
    </lineage>
</organism>
<reference evidence="23" key="1">
    <citation type="submission" date="2025-08" db="UniProtKB">
        <authorList>
            <consortium name="Ensembl"/>
        </authorList>
    </citation>
    <scope>IDENTIFICATION</scope>
</reference>
<feature type="transmembrane region" description="Helical" evidence="19">
    <location>
        <begin position="808"/>
        <end position="833"/>
    </location>
</feature>
<dbReference type="Pfam" id="PF25508">
    <property type="entry name" value="TRPM2"/>
    <property type="match status" value="1"/>
</dbReference>
<evidence type="ECO:0000256" key="2">
    <source>
        <dbReference type="ARBA" id="ARBA00009501"/>
    </source>
</evidence>
<feature type="domain" description="Ion transport" evidence="20">
    <location>
        <begin position="809"/>
        <end position="1069"/>
    </location>
</feature>
<keyword evidence="12 19" id="KW-0472">Membrane</keyword>
<dbReference type="Proteomes" id="UP000694427">
    <property type="component" value="Unplaced"/>
</dbReference>
<feature type="transmembrane region" description="Helical" evidence="19">
    <location>
        <begin position="1094"/>
        <end position="1111"/>
    </location>
</feature>
<dbReference type="CDD" id="cd03670">
    <property type="entry name" value="NUDIX_ADPRase_Nudt9"/>
    <property type="match status" value="1"/>
</dbReference>
<evidence type="ECO:0000313" key="23">
    <source>
        <dbReference type="Ensembl" id="ENSCCRP00010071175.1"/>
    </source>
</evidence>
<evidence type="ECO:0000256" key="15">
    <source>
        <dbReference type="ARBA" id="ARBA00036239"/>
    </source>
</evidence>
<feature type="compositionally biased region" description="Acidic residues" evidence="18">
    <location>
        <begin position="1230"/>
        <end position="1242"/>
    </location>
</feature>
<evidence type="ECO:0000256" key="5">
    <source>
        <dbReference type="ARBA" id="ARBA00022568"/>
    </source>
</evidence>
<keyword evidence="10 19" id="KW-1133">Transmembrane helix</keyword>
<keyword evidence="7 19" id="KW-0812">Transmembrane</keyword>
<dbReference type="InterPro" id="IPR041491">
    <property type="entry name" value="TRPM_SLOG"/>
</dbReference>
<evidence type="ECO:0000256" key="18">
    <source>
        <dbReference type="SAM" id="MobiDB-lite"/>
    </source>
</evidence>
<evidence type="ECO:0000256" key="13">
    <source>
        <dbReference type="ARBA" id="ARBA00023157"/>
    </source>
</evidence>
<dbReference type="SUPFAM" id="SSF55811">
    <property type="entry name" value="Nudix"/>
    <property type="match status" value="1"/>
</dbReference>
<evidence type="ECO:0000256" key="12">
    <source>
        <dbReference type="ARBA" id="ARBA00023136"/>
    </source>
</evidence>
<dbReference type="Pfam" id="PF00520">
    <property type="entry name" value="Ion_trans"/>
    <property type="match status" value="1"/>
</dbReference>
<comment type="subcellular location">
    <subcellularLocation>
        <location evidence="1">Cell membrane</location>
        <topology evidence="1">Multi-pass membrane protein</topology>
    </subcellularLocation>
</comment>
<dbReference type="Pfam" id="PF18139">
    <property type="entry name" value="LSDAT_euk"/>
    <property type="match status" value="1"/>
</dbReference>
<feature type="transmembrane region" description="Helical" evidence="19">
    <location>
        <begin position="878"/>
        <end position="898"/>
    </location>
</feature>
<evidence type="ECO:0000256" key="10">
    <source>
        <dbReference type="ARBA" id="ARBA00022989"/>
    </source>
</evidence>
<dbReference type="PANTHER" id="PTHR13800">
    <property type="entry name" value="TRANSIENT RECEPTOR POTENTIAL CATION CHANNEL, SUBFAMILY M, MEMBER 6"/>
    <property type="match status" value="1"/>
</dbReference>
<evidence type="ECO:0000256" key="9">
    <source>
        <dbReference type="ARBA" id="ARBA00022837"/>
    </source>
</evidence>
<feature type="transmembrane region" description="Helical" evidence="19">
    <location>
        <begin position="945"/>
        <end position="962"/>
    </location>
</feature>